<dbReference type="AlphaFoldDB" id="A0A401PNG9"/>
<sequence>MEEDKTVRYGLIVLGFFLIMVGMFIMNVNKPEVYATFCSIGILMIVVGIIWSICQCYPKVTLVPPIESDTEHLFPQKHQVPASMSECGLPLKSSSQSPYTSREEAEQYEKNLPTYGQIQQNVGSAGDSPGMNSPPTSLQLERLDVEGQSPVKAEVLVHRDSESDGETCSGSNDITLSGGTKGRGSGGAPLATFQEDFNTAVNPPSSNNLSLLRHRSVFPSCSRNKGQCQPAKSENVTLTDAAPSGSPTLCSQLAASISKTDQRDVTSIAMPLPFKIERSESRQNQKKEGQIEGEMFYGICD</sequence>
<evidence type="ECO:0000256" key="2">
    <source>
        <dbReference type="SAM" id="Phobius"/>
    </source>
</evidence>
<dbReference type="GO" id="GO:0006821">
    <property type="term" value="P:chloride transport"/>
    <property type="evidence" value="ECO:0007669"/>
    <property type="project" value="InterPro"/>
</dbReference>
<dbReference type="OMA" id="GMFIMNV"/>
<keyword evidence="2" id="KW-0812">Transmembrane</keyword>
<evidence type="ECO:0008006" key="5">
    <source>
        <dbReference type="Google" id="ProtNLM"/>
    </source>
</evidence>
<protein>
    <recommendedName>
        <fullName evidence="5">Barttin</fullName>
    </recommendedName>
</protein>
<dbReference type="PANTHER" id="PTHR28399:SF1">
    <property type="entry name" value="BARTTIN"/>
    <property type="match status" value="1"/>
</dbReference>
<dbReference type="GO" id="GO:0016323">
    <property type="term" value="C:basolateral plasma membrane"/>
    <property type="evidence" value="ECO:0007669"/>
    <property type="project" value="TreeGrafter"/>
</dbReference>
<evidence type="ECO:0000313" key="4">
    <source>
        <dbReference type="Proteomes" id="UP000288216"/>
    </source>
</evidence>
<dbReference type="Pfam" id="PF15462">
    <property type="entry name" value="Barttin"/>
    <property type="match status" value="1"/>
</dbReference>
<dbReference type="OrthoDB" id="9944479at2759"/>
<gene>
    <name evidence="3" type="ORF">scyTo_0003746</name>
</gene>
<feature type="compositionally biased region" description="Polar residues" evidence="1">
    <location>
        <begin position="166"/>
        <end position="177"/>
    </location>
</feature>
<feature type="region of interest" description="Disordered" evidence="1">
    <location>
        <begin position="158"/>
        <end position="191"/>
    </location>
</feature>
<feature type="compositionally biased region" description="Polar residues" evidence="1">
    <location>
        <begin position="222"/>
        <end position="238"/>
    </location>
</feature>
<feature type="transmembrane region" description="Helical" evidence="2">
    <location>
        <begin position="33"/>
        <end position="53"/>
    </location>
</feature>
<keyword evidence="2" id="KW-0472">Membrane</keyword>
<proteinExistence type="predicted"/>
<dbReference type="STRING" id="75743.A0A401PNG9"/>
<dbReference type="InterPro" id="IPR029181">
    <property type="entry name" value="Barttin"/>
</dbReference>
<dbReference type="GO" id="GO:0017081">
    <property type="term" value="F:chloride channel regulator activity"/>
    <property type="evidence" value="ECO:0007669"/>
    <property type="project" value="TreeGrafter"/>
</dbReference>
<dbReference type="PANTHER" id="PTHR28399">
    <property type="entry name" value="BARTTIN"/>
    <property type="match status" value="1"/>
</dbReference>
<name>A0A401PNG9_SCYTO</name>
<feature type="transmembrane region" description="Helical" evidence="2">
    <location>
        <begin position="6"/>
        <end position="26"/>
    </location>
</feature>
<feature type="region of interest" description="Disordered" evidence="1">
    <location>
        <begin position="85"/>
        <end position="106"/>
    </location>
</feature>
<evidence type="ECO:0000313" key="3">
    <source>
        <dbReference type="EMBL" id="GCB74655.1"/>
    </source>
</evidence>
<dbReference type="EMBL" id="BFAA01001053">
    <property type="protein sequence ID" value="GCB74655.1"/>
    <property type="molecule type" value="Genomic_DNA"/>
</dbReference>
<feature type="region of interest" description="Disordered" evidence="1">
    <location>
        <begin position="222"/>
        <end position="245"/>
    </location>
</feature>
<feature type="non-terminal residue" evidence="3">
    <location>
        <position position="301"/>
    </location>
</feature>
<keyword evidence="2" id="KW-1133">Transmembrane helix</keyword>
<accession>A0A401PNG9</accession>
<evidence type="ECO:0000256" key="1">
    <source>
        <dbReference type="SAM" id="MobiDB-lite"/>
    </source>
</evidence>
<comment type="caution">
    <text evidence="3">The sequence shown here is derived from an EMBL/GenBank/DDBJ whole genome shotgun (WGS) entry which is preliminary data.</text>
</comment>
<organism evidence="3 4">
    <name type="scientific">Scyliorhinus torazame</name>
    <name type="common">Cloudy catshark</name>
    <name type="synonym">Catulus torazame</name>
    <dbReference type="NCBI Taxonomy" id="75743"/>
    <lineage>
        <taxon>Eukaryota</taxon>
        <taxon>Metazoa</taxon>
        <taxon>Chordata</taxon>
        <taxon>Craniata</taxon>
        <taxon>Vertebrata</taxon>
        <taxon>Chondrichthyes</taxon>
        <taxon>Elasmobranchii</taxon>
        <taxon>Galeomorphii</taxon>
        <taxon>Galeoidea</taxon>
        <taxon>Carcharhiniformes</taxon>
        <taxon>Scyliorhinidae</taxon>
        <taxon>Scyliorhinus</taxon>
    </lineage>
</organism>
<dbReference type="Proteomes" id="UP000288216">
    <property type="component" value="Unassembled WGS sequence"/>
</dbReference>
<reference evidence="3 4" key="1">
    <citation type="journal article" date="2018" name="Nat. Ecol. Evol.">
        <title>Shark genomes provide insights into elasmobranch evolution and the origin of vertebrates.</title>
        <authorList>
            <person name="Hara Y"/>
            <person name="Yamaguchi K"/>
            <person name="Onimaru K"/>
            <person name="Kadota M"/>
            <person name="Koyanagi M"/>
            <person name="Keeley SD"/>
            <person name="Tatsumi K"/>
            <person name="Tanaka K"/>
            <person name="Motone F"/>
            <person name="Kageyama Y"/>
            <person name="Nozu R"/>
            <person name="Adachi N"/>
            <person name="Nishimura O"/>
            <person name="Nakagawa R"/>
            <person name="Tanegashima C"/>
            <person name="Kiyatake I"/>
            <person name="Matsumoto R"/>
            <person name="Murakumo K"/>
            <person name="Nishida K"/>
            <person name="Terakita A"/>
            <person name="Kuratani S"/>
            <person name="Sato K"/>
            <person name="Hyodo S Kuraku.S."/>
        </authorList>
    </citation>
    <scope>NUCLEOTIDE SEQUENCE [LARGE SCALE GENOMIC DNA]</scope>
</reference>
<keyword evidence="4" id="KW-1185">Reference proteome</keyword>